<evidence type="ECO:0000313" key="2">
    <source>
        <dbReference type="EMBL" id="SIT58167.1"/>
    </source>
</evidence>
<organism evidence="2 3">
    <name type="scientific">Mesorhizobium prunaredense</name>
    <dbReference type="NCBI Taxonomy" id="1631249"/>
    <lineage>
        <taxon>Bacteria</taxon>
        <taxon>Pseudomonadati</taxon>
        <taxon>Pseudomonadota</taxon>
        <taxon>Alphaproteobacteria</taxon>
        <taxon>Hyphomicrobiales</taxon>
        <taxon>Phyllobacteriaceae</taxon>
        <taxon>Mesorhizobium</taxon>
    </lineage>
</organism>
<dbReference type="STRING" id="1631249.BQ8794_50269"/>
<dbReference type="AlphaFoldDB" id="A0A1R3VE73"/>
<accession>A0A1R3VE73</accession>
<dbReference type="EMBL" id="FTPD01000045">
    <property type="protein sequence ID" value="SIT58167.1"/>
    <property type="molecule type" value="Genomic_DNA"/>
</dbReference>
<dbReference type="Proteomes" id="UP000188388">
    <property type="component" value="Unassembled WGS sequence"/>
</dbReference>
<evidence type="ECO:0000256" key="1">
    <source>
        <dbReference type="SAM" id="MobiDB-lite"/>
    </source>
</evidence>
<gene>
    <name evidence="2" type="ORF">BQ8794_50269</name>
</gene>
<feature type="compositionally biased region" description="Basic and acidic residues" evidence="1">
    <location>
        <begin position="1"/>
        <end position="15"/>
    </location>
</feature>
<evidence type="ECO:0000313" key="3">
    <source>
        <dbReference type="Proteomes" id="UP000188388"/>
    </source>
</evidence>
<feature type="compositionally biased region" description="Polar residues" evidence="1">
    <location>
        <begin position="38"/>
        <end position="57"/>
    </location>
</feature>
<proteinExistence type="predicted"/>
<protein>
    <submittedName>
        <fullName evidence="2">Uncharacterized protein</fullName>
    </submittedName>
</protein>
<sequence>MEKHLMKCNEKEADSMRTVPVKRVYEKPTLTPLGHMAQVTQKSGPTTDNSAINPSRS</sequence>
<reference evidence="3" key="1">
    <citation type="submission" date="2017-01" db="EMBL/GenBank/DDBJ databases">
        <authorList>
            <person name="Brunel B."/>
        </authorList>
    </citation>
    <scope>NUCLEOTIDE SEQUENCE [LARGE SCALE GENOMIC DNA]</scope>
</reference>
<keyword evidence="3" id="KW-1185">Reference proteome</keyword>
<feature type="region of interest" description="Disordered" evidence="1">
    <location>
        <begin position="1"/>
        <end position="57"/>
    </location>
</feature>
<name>A0A1R3VE73_9HYPH</name>